<gene>
    <name evidence="2" type="ORF">CR513_33641</name>
</gene>
<evidence type="ECO:0000256" key="1">
    <source>
        <dbReference type="SAM" id="MobiDB-lite"/>
    </source>
</evidence>
<accession>A0A371G3S0</accession>
<sequence>MAIPPLEEAITPFIICDLGAQHGGYLKNIQLAWISGPKWGLRSYKAWLWDRLEQASLTFEDPRLSANGEPHSSNARLHSPLKQKLDDSPKHPSGQGANKKACRDKTPKQALGKPKTETLAELIKERAKTIEA</sequence>
<proteinExistence type="predicted"/>
<organism evidence="2 3">
    <name type="scientific">Mucuna pruriens</name>
    <name type="common">Velvet bean</name>
    <name type="synonym">Dolichos pruriens</name>
    <dbReference type="NCBI Taxonomy" id="157652"/>
    <lineage>
        <taxon>Eukaryota</taxon>
        <taxon>Viridiplantae</taxon>
        <taxon>Streptophyta</taxon>
        <taxon>Embryophyta</taxon>
        <taxon>Tracheophyta</taxon>
        <taxon>Spermatophyta</taxon>
        <taxon>Magnoliopsida</taxon>
        <taxon>eudicotyledons</taxon>
        <taxon>Gunneridae</taxon>
        <taxon>Pentapetalae</taxon>
        <taxon>rosids</taxon>
        <taxon>fabids</taxon>
        <taxon>Fabales</taxon>
        <taxon>Fabaceae</taxon>
        <taxon>Papilionoideae</taxon>
        <taxon>50 kb inversion clade</taxon>
        <taxon>NPAAA clade</taxon>
        <taxon>indigoferoid/millettioid clade</taxon>
        <taxon>Phaseoleae</taxon>
        <taxon>Mucuna</taxon>
    </lineage>
</organism>
<evidence type="ECO:0000313" key="2">
    <source>
        <dbReference type="EMBL" id="RDX85204.1"/>
    </source>
</evidence>
<dbReference type="Proteomes" id="UP000257109">
    <property type="component" value="Unassembled WGS sequence"/>
</dbReference>
<reference evidence="2" key="1">
    <citation type="submission" date="2018-05" db="EMBL/GenBank/DDBJ databases">
        <title>Draft genome of Mucuna pruriens seed.</title>
        <authorList>
            <person name="Nnadi N.E."/>
            <person name="Vos R."/>
            <person name="Hasami M.H."/>
            <person name="Devisetty U.K."/>
            <person name="Aguiy J.C."/>
        </authorList>
    </citation>
    <scope>NUCLEOTIDE SEQUENCE [LARGE SCALE GENOMIC DNA]</scope>
    <source>
        <strain evidence="2">JCA_2017</strain>
    </source>
</reference>
<feature type="non-terminal residue" evidence="2">
    <location>
        <position position="1"/>
    </location>
</feature>
<dbReference type="AlphaFoldDB" id="A0A371G3S0"/>
<comment type="caution">
    <text evidence="2">The sequence shown here is derived from an EMBL/GenBank/DDBJ whole genome shotgun (WGS) entry which is preliminary data.</text>
</comment>
<dbReference type="OrthoDB" id="1435337at2759"/>
<name>A0A371G3S0_MUCPR</name>
<keyword evidence="3" id="KW-1185">Reference proteome</keyword>
<feature type="region of interest" description="Disordered" evidence="1">
    <location>
        <begin position="62"/>
        <end position="119"/>
    </location>
</feature>
<evidence type="ECO:0000313" key="3">
    <source>
        <dbReference type="Proteomes" id="UP000257109"/>
    </source>
</evidence>
<dbReference type="EMBL" id="QJKJ01006848">
    <property type="protein sequence ID" value="RDX85204.1"/>
    <property type="molecule type" value="Genomic_DNA"/>
</dbReference>
<protein>
    <submittedName>
        <fullName evidence="2">Uncharacterized protein</fullName>
    </submittedName>
</protein>